<dbReference type="PRINTS" id="PR00032">
    <property type="entry name" value="HTHARAC"/>
</dbReference>
<dbReference type="PROSITE" id="PS50110">
    <property type="entry name" value="RESPONSE_REGULATORY"/>
    <property type="match status" value="1"/>
</dbReference>
<keyword evidence="3" id="KW-0238">DNA-binding</keyword>
<dbReference type="SUPFAM" id="SSF46689">
    <property type="entry name" value="Homeodomain-like"/>
    <property type="match status" value="2"/>
</dbReference>
<dbReference type="InterPro" id="IPR009057">
    <property type="entry name" value="Homeodomain-like_sf"/>
</dbReference>
<evidence type="ECO:0000256" key="6">
    <source>
        <dbReference type="PROSITE-ProRule" id="PRU00169"/>
    </source>
</evidence>
<dbReference type="InterPro" id="IPR001789">
    <property type="entry name" value="Sig_transdc_resp-reg_receiver"/>
</dbReference>
<keyword evidence="10" id="KW-1185">Reference proteome</keyword>
<dbReference type="PANTHER" id="PTHR43280:SF2">
    <property type="entry name" value="HTH-TYPE TRANSCRIPTIONAL REGULATOR EXSA"/>
    <property type="match status" value="1"/>
</dbReference>
<evidence type="ECO:0000256" key="1">
    <source>
        <dbReference type="ARBA" id="ARBA00018672"/>
    </source>
</evidence>
<evidence type="ECO:0000256" key="3">
    <source>
        <dbReference type="ARBA" id="ARBA00023125"/>
    </source>
</evidence>
<dbReference type="Pfam" id="PF12833">
    <property type="entry name" value="HTH_18"/>
    <property type="match status" value="1"/>
</dbReference>
<evidence type="ECO:0000256" key="2">
    <source>
        <dbReference type="ARBA" id="ARBA00023015"/>
    </source>
</evidence>
<keyword evidence="2" id="KW-0805">Transcription regulation</keyword>
<accession>A0ABU1EIR8</accession>
<name>A0ABU1EIR8_9CLOT</name>
<evidence type="ECO:0000259" key="8">
    <source>
        <dbReference type="PROSITE" id="PS50110"/>
    </source>
</evidence>
<dbReference type="Pfam" id="PF00072">
    <property type="entry name" value="Response_reg"/>
    <property type="match status" value="1"/>
</dbReference>
<evidence type="ECO:0000313" key="9">
    <source>
        <dbReference type="EMBL" id="MDR5588300.1"/>
    </source>
</evidence>
<dbReference type="SMART" id="SM00342">
    <property type="entry name" value="HTH_ARAC"/>
    <property type="match status" value="1"/>
</dbReference>
<dbReference type="SMART" id="SM00448">
    <property type="entry name" value="REC"/>
    <property type="match status" value="1"/>
</dbReference>
<evidence type="ECO:0000259" key="7">
    <source>
        <dbReference type="PROSITE" id="PS01124"/>
    </source>
</evidence>
<reference evidence="9 10" key="1">
    <citation type="submission" date="2023-09" db="EMBL/GenBank/DDBJ databases">
        <authorList>
            <person name="Zhai L."/>
        </authorList>
    </citation>
    <scope>NUCLEOTIDE SEQUENCE [LARGE SCALE GENOMIC DNA]</scope>
    <source>
        <strain evidence="9 10">5 N-1</strain>
    </source>
</reference>
<organism evidence="9 10">
    <name type="scientific">Clostridium aquiflavi</name>
    <dbReference type="NCBI Taxonomy" id="3073603"/>
    <lineage>
        <taxon>Bacteria</taxon>
        <taxon>Bacillati</taxon>
        <taxon>Bacillota</taxon>
        <taxon>Clostridia</taxon>
        <taxon>Eubacteriales</taxon>
        <taxon>Clostridiaceae</taxon>
        <taxon>Clostridium</taxon>
    </lineage>
</organism>
<feature type="modified residue" description="4-aspartylphosphate" evidence="6">
    <location>
        <position position="55"/>
    </location>
</feature>
<dbReference type="InterPro" id="IPR018060">
    <property type="entry name" value="HTH_AraC"/>
</dbReference>
<sequence length="351" mass="40390">MCNVILVDDECIELEALKKVINKINIKINIVGTANNGKKAIELDKELKPDVIIIDNDMPGINGIEASKFIKERDKEKIIILLMEYYNLNNKKINSDIDDYILKPISSEKLAKVLNKHIMNLKTNENKLIGKELLLLDKIISNEEKDTVELLDNLLYGYKLLSNGDIKLYKDKCRILLNKMINIFIKIRNKNKVNSNINLYSHKIEKIHNITKINAVMNECLEFICKDNSDDIIREKLIGNKDISKVLNPVLTYISENYTEKITLESAANSCNLSIFYFSKLFKKDIGMKFIDYINLYKIEKSKELLENTDMSIINIAVTLGHDESGYFSKVFKRVVGITPSAYRNNNKNNL</sequence>
<dbReference type="RefSeq" id="WP_309556753.1">
    <property type="nucleotide sequence ID" value="NZ_JAVJAN010000034.1"/>
</dbReference>
<dbReference type="SUPFAM" id="SSF52172">
    <property type="entry name" value="CheY-like"/>
    <property type="match status" value="1"/>
</dbReference>
<dbReference type="InterPro" id="IPR011006">
    <property type="entry name" value="CheY-like_superfamily"/>
</dbReference>
<gene>
    <name evidence="9" type="ORF">RGC78_12560</name>
</gene>
<dbReference type="Gene3D" id="1.10.10.60">
    <property type="entry name" value="Homeodomain-like"/>
    <property type="match status" value="2"/>
</dbReference>
<evidence type="ECO:0000256" key="5">
    <source>
        <dbReference type="ARBA" id="ARBA00024867"/>
    </source>
</evidence>
<dbReference type="Gene3D" id="3.40.50.2300">
    <property type="match status" value="1"/>
</dbReference>
<proteinExistence type="predicted"/>
<dbReference type="PROSITE" id="PS01124">
    <property type="entry name" value="HTH_ARAC_FAMILY_2"/>
    <property type="match status" value="1"/>
</dbReference>
<protein>
    <recommendedName>
        <fullName evidence="1">Stage 0 sporulation protein A homolog</fullName>
    </recommendedName>
</protein>
<dbReference type="EMBL" id="JAVJAN010000034">
    <property type="protein sequence ID" value="MDR5588300.1"/>
    <property type="molecule type" value="Genomic_DNA"/>
</dbReference>
<comment type="function">
    <text evidence="5">May play the central regulatory role in sporulation. It may be an element of the effector pathway responsible for the activation of sporulation genes in response to nutritional stress. Spo0A may act in concert with spo0H (a sigma factor) to control the expression of some genes that are critical to the sporulation process.</text>
</comment>
<dbReference type="PANTHER" id="PTHR43280">
    <property type="entry name" value="ARAC-FAMILY TRANSCRIPTIONAL REGULATOR"/>
    <property type="match status" value="1"/>
</dbReference>
<evidence type="ECO:0000256" key="4">
    <source>
        <dbReference type="ARBA" id="ARBA00023163"/>
    </source>
</evidence>
<dbReference type="InterPro" id="IPR020449">
    <property type="entry name" value="Tscrpt_reg_AraC-type_HTH"/>
</dbReference>
<dbReference type="Proteomes" id="UP001256646">
    <property type="component" value="Unassembled WGS sequence"/>
</dbReference>
<keyword evidence="4" id="KW-0804">Transcription</keyword>
<feature type="domain" description="Response regulatory" evidence="8">
    <location>
        <begin position="3"/>
        <end position="118"/>
    </location>
</feature>
<feature type="domain" description="HTH araC/xylS-type" evidence="7">
    <location>
        <begin position="248"/>
        <end position="346"/>
    </location>
</feature>
<comment type="caution">
    <text evidence="9">The sequence shown here is derived from an EMBL/GenBank/DDBJ whole genome shotgun (WGS) entry which is preliminary data.</text>
</comment>
<evidence type="ECO:0000313" key="10">
    <source>
        <dbReference type="Proteomes" id="UP001256646"/>
    </source>
</evidence>
<keyword evidence="6" id="KW-0597">Phosphoprotein</keyword>